<evidence type="ECO:0000256" key="1">
    <source>
        <dbReference type="ARBA" id="ARBA00002286"/>
    </source>
</evidence>
<reference evidence="4" key="1">
    <citation type="journal article" date="2019" name="Int. J. Syst. Evol. Microbiol.">
        <title>The Global Catalogue of Microorganisms (GCM) 10K type strain sequencing project: providing services to taxonomists for standard genome sequencing and annotation.</title>
        <authorList>
            <consortium name="The Broad Institute Genomics Platform"/>
            <consortium name="The Broad Institute Genome Sequencing Center for Infectious Disease"/>
            <person name="Wu L."/>
            <person name="Ma J."/>
        </authorList>
    </citation>
    <scope>NUCLEOTIDE SEQUENCE [LARGE SCALE GENOMIC DNA]</scope>
    <source>
        <strain evidence="4">JCM 15313</strain>
    </source>
</reference>
<comment type="function">
    <text evidence="1">Involved in the transposition of the insertion sequence.</text>
</comment>
<dbReference type="Pfam" id="PF13333">
    <property type="entry name" value="rve_2"/>
    <property type="match status" value="1"/>
</dbReference>
<dbReference type="PROSITE" id="PS50994">
    <property type="entry name" value="INTEGRASE"/>
    <property type="match status" value="1"/>
</dbReference>
<comment type="caution">
    <text evidence="3">The sequence shown here is derived from an EMBL/GenBank/DDBJ whole genome shotgun (WGS) entry which is preliminary data.</text>
</comment>
<dbReference type="SUPFAM" id="SSF53098">
    <property type="entry name" value="Ribonuclease H-like"/>
    <property type="match status" value="1"/>
</dbReference>
<dbReference type="InterPro" id="IPR001584">
    <property type="entry name" value="Integrase_cat-core"/>
</dbReference>
<dbReference type="InterPro" id="IPR050900">
    <property type="entry name" value="Transposase_IS3/IS150/IS904"/>
</dbReference>
<feature type="domain" description="Integrase catalytic" evidence="2">
    <location>
        <begin position="126"/>
        <end position="289"/>
    </location>
</feature>
<dbReference type="InterPro" id="IPR048020">
    <property type="entry name" value="Transpos_IS3"/>
</dbReference>
<sequence length="303" mass="33799">MFRLIDEEKTRHSVSLMSRLLGVSRQGYYKHQNRTQHGPGPRERSDAALTERIRHHHKDSRGTYGAPRIQADLREIDSIRAGRNRITRLMRREGLAGVHRRTGRKGLTRQDAMATAPPDLIGRDFTADAPNEKWTADITYVPTAQGWLYLAVVMDLFSRRIVGWAMTGHMRAELVCDALGMAVAARRPGPGLIHHSDKGSQYTSLAFGRRCAEAGIAPSTGRSGSCFDNAVTESFFASLETELIDRTTFATRADAEREVFSYIEGFYNPWRRHSANGQLSPAEYERRHAAAADSSLSDLAEAA</sequence>
<dbReference type="PANTHER" id="PTHR46889:SF4">
    <property type="entry name" value="TRANSPOSASE INSO FOR INSERTION SEQUENCE ELEMENT IS911B-RELATED"/>
    <property type="match status" value="1"/>
</dbReference>
<evidence type="ECO:0000313" key="3">
    <source>
        <dbReference type="EMBL" id="GAA2018201.1"/>
    </source>
</evidence>
<dbReference type="Proteomes" id="UP001501585">
    <property type="component" value="Unassembled WGS sequence"/>
</dbReference>
<protein>
    <recommendedName>
        <fullName evidence="2">Integrase catalytic domain-containing protein</fullName>
    </recommendedName>
</protein>
<dbReference type="EMBL" id="BAAAPC010000049">
    <property type="protein sequence ID" value="GAA2018201.1"/>
    <property type="molecule type" value="Genomic_DNA"/>
</dbReference>
<dbReference type="Gene3D" id="3.30.420.10">
    <property type="entry name" value="Ribonuclease H-like superfamily/Ribonuclease H"/>
    <property type="match status" value="1"/>
</dbReference>
<proteinExistence type="predicted"/>
<dbReference type="InterPro" id="IPR036397">
    <property type="entry name" value="RNaseH_sf"/>
</dbReference>
<dbReference type="PANTHER" id="PTHR46889">
    <property type="entry name" value="TRANSPOSASE INSF FOR INSERTION SEQUENCE IS3B-RELATED"/>
    <property type="match status" value="1"/>
</dbReference>
<dbReference type="InterPro" id="IPR012337">
    <property type="entry name" value="RNaseH-like_sf"/>
</dbReference>
<dbReference type="Pfam" id="PF00665">
    <property type="entry name" value="rve"/>
    <property type="match status" value="1"/>
</dbReference>
<dbReference type="Pfam" id="PF13276">
    <property type="entry name" value="HTH_21"/>
    <property type="match status" value="1"/>
</dbReference>
<keyword evidence="4" id="KW-1185">Reference proteome</keyword>
<name>A0ABP5F657_9ACTN</name>
<accession>A0ABP5F657</accession>
<dbReference type="InterPro" id="IPR025948">
    <property type="entry name" value="HTH-like_dom"/>
</dbReference>
<organism evidence="3 4">
    <name type="scientific">Nocardiopsis rhodophaea</name>
    <dbReference type="NCBI Taxonomy" id="280238"/>
    <lineage>
        <taxon>Bacteria</taxon>
        <taxon>Bacillati</taxon>
        <taxon>Actinomycetota</taxon>
        <taxon>Actinomycetes</taxon>
        <taxon>Streptosporangiales</taxon>
        <taxon>Nocardiopsidaceae</taxon>
        <taxon>Nocardiopsis</taxon>
    </lineage>
</organism>
<gene>
    <name evidence="3" type="ORF">GCM10009799_52310</name>
</gene>
<evidence type="ECO:0000259" key="2">
    <source>
        <dbReference type="PROSITE" id="PS50994"/>
    </source>
</evidence>
<dbReference type="NCBIfam" id="NF033516">
    <property type="entry name" value="transpos_IS3"/>
    <property type="match status" value="1"/>
</dbReference>
<evidence type="ECO:0000313" key="4">
    <source>
        <dbReference type="Proteomes" id="UP001501585"/>
    </source>
</evidence>